<dbReference type="HAMAP" id="MF_00922">
    <property type="entry name" value="OM_assembly_BamD"/>
    <property type="match status" value="1"/>
</dbReference>
<comment type="similarity">
    <text evidence="4">Belongs to the BamD family.</text>
</comment>
<feature type="chain" id="PRO_5018343688" description="Outer membrane protein assembly factor BamD" evidence="4">
    <location>
        <begin position="36"/>
        <end position="302"/>
    </location>
</feature>
<name>A0A3G9G0Z7_9CAUL</name>
<comment type="function">
    <text evidence="4">Part of the outer membrane protein assembly complex, which is involved in assembly and insertion of beta-barrel proteins into the outer membrane.</text>
</comment>
<organism evidence="8 9">
    <name type="scientific">Asticcacaulis excentricus</name>
    <dbReference type="NCBI Taxonomy" id="78587"/>
    <lineage>
        <taxon>Bacteria</taxon>
        <taxon>Pseudomonadati</taxon>
        <taxon>Pseudomonadota</taxon>
        <taxon>Alphaproteobacteria</taxon>
        <taxon>Caulobacterales</taxon>
        <taxon>Caulobacteraceae</taxon>
        <taxon>Asticcacaulis</taxon>
    </lineage>
</organism>
<dbReference type="Pfam" id="PF13525">
    <property type="entry name" value="YfiO"/>
    <property type="match status" value="1"/>
</dbReference>
<evidence type="ECO:0000256" key="2">
    <source>
        <dbReference type="ARBA" id="ARBA00023136"/>
    </source>
</evidence>
<dbReference type="InterPro" id="IPR019734">
    <property type="entry name" value="TPR_rpt"/>
</dbReference>
<dbReference type="InterPro" id="IPR017689">
    <property type="entry name" value="BamD"/>
</dbReference>
<accession>A0A3G9G0Z7</accession>
<dbReference type="Proteomes" id="UP000278756">
    <property type="component" value="Chromosome 1"/>
</dbReference>
<evidence type="ECO:0000256" key="6">
    <source>
        <dbReference type="SAM" id="MobiDB-lite"/>
    </source>
</evidence>
<keyword evidence="1 4" id="KW-0732">Signal</keyword>
<feature type="region of interest" description="Disordered" evidence="6">
    <location>
        <begin position="275"/>
        <end position="302"/>
    </location>
</feature>
<evidence type="ECO:0000256" key="1">
    <source>
        <dbReference type="ARBA" id="ARBA00022729"/>
    </source>
</evidence>
<keyword evidence="3 4" id="KW-0998">Cell outer membrane</keyword>
<feature type="repeat" description="TPR" evidence="5">
    <location>
        <begin position="51"/>
        <end position="84"/>
    </location>
</feature>
<keyword evidence="2 4" id="KW-0472">Membrane</keyword>
<reference evidence="9" key="1">
    <citation type="journal article" date="2017" name="Biotechnol. Biofuels">
        <title>Evaluation of environmental bacterial communities as a factor affecting the growth of duckweed Lemna minor.</title>
        <authorList>
            <person name="Ishizawa H."/>
            <person name="Kuroda M."/>
            <person name="Morikawa M."/>
            <person name="Ike M."/>
        </authorList>
    </citation>
    <scope>NUCLEOTIDE SEQUENCE [LARGE SCALE GENOMIC DNA]</scope>
    <source>
        <strain evidence="9">M6</strain>
    </source>
</reference>
<dbReference type="InterPro" id="IPR039565">
    <property type="entry name" value="BamD-like"/>
</dbReference>
<keyword evidence="5" id="KW-0802">TPR repeat</keyword>
<dbReference type="SUPFAM" id="SSF48452">
    <property type="entry name" value="TPR-like"/>
    <property type="match status" value="1"/>
</dbReference>
<dbReference type="RefSeq" id="WP_126420562.1">
    <property type="nucleotide sequence ID" value="NZ_AP018827.1"/>
</dbReference>
<evidence type="ECO:0000259" key="7">
    <source>
        <dbReference type="Pfam" id="PF13525"/>
    </source>
</evidence>
<proteinExistence type="inferred from homology"/>
<gene>
    <name evidence="4" type="primary">bamD</name>
    <name evidence="8" type="ORF">EM6_0895</name>
</gene>
<evidence type="ECO:0000256" key="4">
    <source>
        <dbReference type="HAMAP-Rule" id="MF_00922"/>
    </source>
</evidence>
<dbReference type="AlphaFoldDB" id="A0A3G9G0Z7"/>
<dbReference type="CDD" id="cd15830">
    <property type="entry name" value="BamD"/>
    <property type="match status" value="1"/>
</dbReference>
<reference evidence="9" key="2">
    <citation type="journal article" date="2017" name="Plant Physiol. Biochem.">
        <title>Differential oxidative and antioxidative response of duckweed Lemna minor toward plant growth promoting/inhibiting bacteria.</title>
        <authorList>
            <person name="Ishizawa H."/>
            <person name="Kuroda M."/>
            <person name="Morikawa M."/>
            <person name="Ike M."/>
        </authorList>
    </citation>
    <scope>NUCLEOTIDE SEQUENCE [LARGE SCALE GENOMIC DNA]</scope>
    <source>
        <strain evidence="9">M6</strain>
    </source>
</reference>
<dbReference type="Gene3D" id="1.25.40.10">
    <property type="entry name" value="Tetratricopeptide repeat domain"/>
    <property type="match status" value="1"/>
</dbReference>
<dbReference type="OrthoDB" id="9804044at2"/>
<evidence type="ECO:0000256" key="3">
    <source>
        <dbReference type="ARBA" id="ARBA00023237"/>
    </source>
</evidence>
<comment type="subunit">
    <text evidence="4">Part of the Bam complex.</text>
</comment>
<evidence type="ECO:0000313" key="8">
    <source>
        <dbReference type="EMBL" id="BBF80316.1"/>
    </source>
</evidence>
<protein>
    <recommendedName>
        <fullName evidence="4">Outer membrane protein assembly factor BamD</fullName>
    </recommendedName>
</protein>
<feature type="compositionally biased region" description="Basic and acidic residues" evidence="6">
    <location>
        <begin position="280"/>
        <end position="294"/>
    </location>
</feature>
<dbReference type="GO" id="GO:0051205">
    <property type="term" value="P:protein insertion into membrane"/>
    <property type="evidence" value="ECO:0007669"/>
    <property type="project" value="UniProtKB-UniRule"/>
</dbReference>
<dbReference type="EMBL" id="AP018827">
    <property type="protein sequence ID" value="BBF80316.1"/>
    <property type="molecule type" value="Genomic_DNA"/>
</dbReference>
<evidence type="ECO:0000256" key="5">
    <source>
        <dbReference type="PROSITE-ProRule" id="PRU00339"/>
    </source>
</evidence>
<keyword evidence="8" id="KW-0449">Lipoprotein</keyword>
<dbReference type="GO" id="GO:0043165">
    <property type="term" value="P:Gram-negative-bacterium-type cell outer membrane assembly"/>
    <property type="evidence" value="ECO:0007669"/>
    <property type="project" value="UniProtKB-UniRule"/>
</dbReference>
<feature type="domain" description="Outer membrane lipoprotein BamD-like" evidence="7">
    <location>
        <begin position="49"/>
        <end position="243"/>
    </location>
</feature>
<sequence precursor="true">MPAYTTSTASPSFGKTSAKLLLLTALAAVALTACAGKPKQRTRLVYEERPVEALYNTGMQRLDEKSWNEAVDYFEEVERQHPYSEWSRRSIIMEIYAHYQANDYNESTAAAERFIKLYPGSPLTPYAYYMRAINYFEQIVDVGRDQAYTETAQAYLREIVQRYPGTEYARDAQVKLDMVYDQLAGKEMEIGRFYLAQNQPLAAIGRFKTVITRYQTTSHTPEALYRLVEANLMMGVTDEANRNAAVLGYNYAGDRWYNAAYKLMQERGQPMDIKPLPVAEKTKPAKKEQKEKKSWLSRINPM</sequence>
<dbReference type="PROSITE" id="PS50005">
    <property type="entry name" value="TPR"/>
    <property type="match status" value="1"/>
</dbReference>
<dbReference type="GO" id="GO:0009279">
    <property type="term" value="C:cell outer membrane"/>
    <property type="evidence" value="ECO:0007669"/>
    <property type="project" value="UniProtKB-SubCell"/>
</dbReference>
<comment type="subcellular location">
    <subcellularLocation>
        <location evidence="4">Cell outer membrane</location>
    </subcellularLocation>
</comment>
<evidence type="ECO:0000313" key="9">
    <source>
        <dbReference type="Proteomes" id="UP000278756"/>
    </source>
</evidence>
<dbReference type="NCBIfam" id="TIGR03302">
    <property type="entry name" value="OM_YfiO"/>
    <property type="match status" value="1"/>
</dbReference>
<feature type="signal peptide" evidence="4">
    <location>
        <begin position="1"/>
        <end position="35"/>
    </location>
</feature>
<dbReference type="InterPro" id="IPR011990">
    <property type="entry name" value="TPR-like_helical_dom_sf"/>
</dbReference>